<gene>
    <name evidence="1" type="ORF">PPRO1316_LOCUS1912</name>
</gene>
<accession>A0A7S2YY37</accession>
<reference evidence="1" key="1">
    <citation type="submission" date="2021-01" db="EMBL/GenBank/DDBJ databases">
        <authorList>
            <person name="Corre E."/>
            <person name="Pelletier E."/>
            <person name="Niang G."/>
            <person name="Scheremetjew M."/>
            <person name="Finn R."/>
            <person name="Kale V."/>
            <person name="Holt S."/>
            <person name="Cochrane G."/>
            <person name="Meng A."/>
            <person name="Brown T."/>
            <person name="Cohen L."/>
        </authorList>
    </citation>
    <scope>NUCLEOTIDE SEQUENCE</scope>
    <source>
        <strain evidence="1">RCC2336</strain>
    </source>
</reference>
<dbReference type="AlphaFoldDB" id="A0A7S2YY37"/>
<sequence>MCCTLNHPLNSRMLDDGGREALLAALADSLPKALELGTDVEARVSAGTQLWMLGWASHLAVAWSSGSHHADWLRVHRTVVEAMPLYARKERMSRSDSLPR</sequence>
<name>A0A7S2YY37_9CHLO</name>
<organism evidence="1">
    <name type="scientific">Pycnococcus provasolii</name>
    <dbReference type="NCBI Taxonomy" id="41880"/>
    <lineage>
        <taxon>Eukaryota</taxon>
        <taxon>Viridiplantae</taxon>
        <taxon>Chlorophyta</taxon>
        <taxon>Pseudoscourfieldiophyceae</taxon>
        <taxon>Pseudoscourfieldiales</taxon>
        <taxon>Pycnococcaceae</taxon>
        <taxon>Pycnococcus</taxon>
    </lineage>
</organism>
<proteinExistence type="predicted"/>
<protein>
    <submittedName>
        <fullName evidence="1">Uncharacterized protein</fullName>
    </submittedName>
</protein>
<evidence type="ECO:0000313" key="1">
    <source>
        <dbReference type="EMBL" id="CAE0011361.1"/>
    </source>
</evidence>
<dbReference type="EMBL" id="HBHV01002697">
    <property type="protein sequence ID" value="CAE0011361.1"/>
    <property type="molecule type" value="Transcribed_RNA"/>
</dbReference>